<feature type="signal peptide" evidence="1">
    <location>
        <begin position="1"/>
        <end position="23"/>
    </location>
</feature>
<dbReference type="Proteomes" id="UP000516148">
    <property type="component" value="Chromosome"/>
</dbReference>
<name>A0A7H0LF62_9SPHN</name>
<dbReference type="RefSeq" id="WP_187760643.1">
    <property type="nucleotide sequence ID" value="NZ_CP061038.1"/>
</dbReference>
<dbReference type="Pfam" id="PF14224">
    <property type="entry name" value="DUF4331"/>
    <property type="match status" value="1"/>
</dbReference>
<reference evidence="2 3" key="1">
    <citation type="submission" date="2020-09" db="EMBL/GenBank/DDBJ databases">
        <title>Sphingomonas sp., a new species isolated from pork steak.</title>
        <authorList>
            <person name="Heidler von Heilborn D."/>
        </authorList>
    </citation>
    <scope>NUCLEOTIDE SEQUENCE [LARGE SCALE GENOMIC DNA]</scope>
    <source>
        <strain evidence="3">S8-3T</strain>
    </source>
</reference>
<dbReference type="AlphaFoldDB" id="A0A7H0LF62"/>
<dbReference type="EMBL" id="CP061038">
    <property type="protein sequence ID" value="QNQ08315.1"/>
    <property type="molecule type" value="Genomic_DNA"/>
</dbReference>
<feature type="chain" id="PRO_5028881547" evidence="1">
    <location>
        <begin position="24"/>
        <end position="404"/>
    </location>
</feature>
<keyword evidence="3" id="KW-1185">Reference proteome</keyword>
<keyword evidence="1" id="KW-0732">Signal</keyword>
<dbReference type="InterPro" id="IPR025566">
    <property type="entry name" value="DUF4331"/>
</dbReference>
<accession>A0A7H0LF62</accession>
<evidence type="ECO:0000256" key="1">
    <source>
        <dbReference type="SAM" id="SignalP"/>
    </source>
</evidence>
<gene>
    <name evidence="2" type="ORF">H3Z74_16365</name>
</gene>
<protein>
    <submittedName>
        <fullName evidence="2">DUF4331 family protein</fullName>
    </submittedName>
</protein>
<dbReference type="KEGG" id="spap:H3Z74_16365"/>
<organism evidence="2 3">
    <name type="scientific">Sphingomonas alpina</name>
    <dbReference type="NCBI Taxonomy" id="653931"/>
    <lineage>
        <taxon>Bacteria</taxon>
        <taxon>Pseudomonadati</taxon>
        <taxon>Pseudomonadota</taxon>
        <taxon>Alphaproteobacteria</taxon>
        <taxon>Sphingomonadales</taxon>
        <taxon>Sphingomonadaceae</taxon>
        <taxon>Sphingomonas</taxon>
    </lineage>
</organism>
<sequence>MRNEILTAAALTAGMLITGAARASDHLDTPSVIADKRADIGDFYAWTAPDGKRLNLVMTIVGHSFSDRLDYVFHIDSGPRFGKTVATTTIICRFAAADVADCRIDKVDRAQGDARDLQGLESRNRHFRVFAGLRDDPFFNNVKGTRAAYDKAVAEMKAGAKKDAAGCPQFTKAGSQAILTEWNHTAGGPGSNLLAGWTPASIVISVDLDLVAKGGTMLATWSSTATSARQIDRAGRPLTGNALLGTIAAEEVGNALKEEYNAATPATSAEFIPEIEQALSLYDGFDGRCGNQLLNDPKVPPEQRYRTMARLLADDRLWVNAASHVCTQLFAVERAALGGEAALRNDCGGRDPNYDSVNVYRSLLVNGTPTGVDDGVHHDEHTHSAAIFPFLAAPDVTPLPAPKY</sequence>
<proteinExistence type="predicted"/>
<evidence type="ECO:0000313" key="3">
    <source>
        <dbReference type="Proteomes" id="UP000516148"/>
    </source>
</evidence>
<evidence type="ECO:0000313" key="2">
    <source>
        <dbReference type="EMBL" id="QNQ08315.1"/>
    </source>
</evidence>